<feature type="domain" description="Peptidase S12 Pab87-related C-terminal" evidence="4">
    <location>
        <begin position="336"/>
        <end position="419"/>
    </location>
</feature>
<gene>
    <name evidence="5" type="ORF">PI95_023535</name>
</gene>
<dbReference type="AlphaFoldDB" id="A0A846HD24"/>
<feature type="domain" description="Beta-lactamase-related" evidence="3">
    <location>
        <begin position="23"/>
        <end position="309"/>
    </location>
</feature>
<dbReference type="Pfam" id="PF00144">
    <property type="entry name" value="Beta-lactamase"/>
    <property type="match status" value="1"/>
</dbReference>
<dbReference type="GO" id="GO:0016787">
    <property type="term" value="F:hydrolase activity"/>
    <property type="evidence" value="ECO:0007669"/>
    <property type="project" value="UniProtKB-KW"/>
</dbReference>
<accession>A0A846HD24</accession>
<evidence type="ECO:0000256" key="2">
    <source>
        <dbReference type="ARBA" id="ARBA00023136"/>
    </source>
</evidence>
<sequence>MQNIEAQVNEYLQVHTNKYYFSGSVLIAQNGNILISKGYGMANYELDVPNTPQTKFRIASITKQFTAMAIVQLQEKNLLNVNDSISKHIPDYPETGKQITIHHLLTHTSGIPNFTSFPDYEQTMMIPSSVETTIDKFKDKPLEFTPGEKYSYCNSGYILLGYIIEKISGKLYETYLQENIFQPLEMKNTGYDHYSNIIKNRASGYYMTGNGSINAAYIDTSIGYSAGALYSTVEDLYLWDRALYTEKIVSKASLDNAFNPFLENYGYGWLITEIFSHKVVGHNGAINGFVTNIDRYINDDVCIIVLCNNGFSMINVISKDLAAIVFGEKYELPKERTAIKVDPKIYDAYIGEYELAPNFIITITKENDQIFAQATAQSKVEIYPESETEFFYTLVYAQITFVKNEKGEVTELILHQNGQEMPAKKIK</sequence>
<dbReference type="RefSeq" id="WP_039754466.1">
    <property type="nucleotide sequence ID" value="NZ_JTCM02000069.1"/>
</dbReference>
<dbReference type="Pfam" id="PF11954">
    <property type="entry name" value="DUF3471"/>
    <property type="match status" value="1"/>
</dbReference>
<keyword evidence="5" id="KW-0378">Hydrolase</keyword>
<dbReference type="Gene3D" id="3.40.710.10">
    <property type="entry name" value="DD-peptidase/beta-lactamase superfamily"/>
    <property type="match status" value="1"/>
</dbReference>
<dbReference type="PANTHER" id="PTHR46825:SF11">
    <property type="entry name" value="PENICILLIN-BINDING PROTEIN 4"/>
    <property type="match status" value="1"/>
</dbReference>
<organism evidence="5 6">
    <name type="scientific">Hassallia byssoidea VB512170</name>
    <dbReference type="NCBI Taxonomy" id="1304833"/>
    <lineage>
        <taxon>Bacteria</taxon>
        <taxon>Bacillati</taxon>
        <taxon>Cyanobacteriota</taxon>
        <taxon>Cyanophyceae</taxon>
        <taxon>Nostocales</taxon>
        <taxon>Tolypothrichaceae</taxon>
        <taxon>Hassallia</taxon>
    </lineage>
</organism>
<evidence type="ECO:0000313" key="6">
    <source>
        <dbReference type="Proteomes" id="UP000031549"/>
    </source>
</evidence>
<keyword evidence="2" id="KW-0472">Membrane</keyword>
<evidence type="ECO:0000259" key="4">
    <source>
        <dbReference type="Pfam" id="PF11954"/>
    </source>
</evidence>
<keyword evidence="6" id="KW-1185">Reference proteome</keyword>
<dbReference type="Proteomes" id="UP000031549">
    <property type="component" value="Unassembled WGS sequence"/>
</dbReference>
<evidence type="ECO:0000259" key="3">
    <source>
        <dbReference type="Pfam" id="PF00144"/>
    </source>
</evidence>
<evidence type="ECO:0000256" key="1">
    <source>
        <dbReference type="ARBA" id="ARBA00004370"/>
    </source>
</evidence>
<dbReference type="GO" id="GO:0016020">
    <property type="term" value="C:membrane"/>
    <property type="evidence" value="ECO:0007669"/>
    <property type="project" value="UniProtKB-SubCell"/>
</dbReference>
<dbReference type="InterPro" id="IPR021860">
    <property type="entry name" value="Peptidase_S12_Pab87-rel_C"/>
</dbReference>
<dbReference type="InterPro" id="IPR050491">
    <property type="entry name" value="AmpC-like"/>
</dbReference>
<dbReference type="EMBL" id="JTCM02000069">
    <property type="protein sequence ID" value="NEU75447.1"/>
    <property type="molecule type" value="Genomic_DNA"/>
</dbReference>
<comment type="subcellular location">
    <subcellularLocation>
        <location evidence="1">Membrane</location>
    </subcellularLocation>
</comment>
<protein>
    <submittedName>
        <fullName evidence="5">Serine hydrolase</fullName>
    </submittedName>
</protein>
<dbReference type="PANTHER" id="PTHR46825">
    <property type="entry name" value="D-ALANYL-D-ALANINE-CARBOXYPEPTIDASE/ENDOPEPTIDASE AMPH"/>
    <property type="match status" value="1"/>
</dbReference>
<dbReference type="InterPro" id="IPR001466">
    <property type="entry name" value="Beta-lactam-related"/>
</dbReference>
<dbReference type="InterPro" id="IPR012338">
    <property type="entry name" value="Beta-lactam/transpept-like"/>
</dbReference>
<name>A0A846HD24_9CYAN</name>
<evidence type="ECO:0000313" key="5">
    <source>
        <dbReference type="EMBL" id="NEU75447.1"/>
    </source>
</evidence>
<comment type="caution">
    <text evidence="5">The sequence shown here is derived from an EMBL/GenBank/DDBJ whole genome shotgun (WGS) entry which is preliminary data.</text>
</comment>
<dbReference type="SUPFAM" id="SSF56601">
    <property type="entry name" value="beta-lactamase/transpeptidase-like"/>
    <property type="match status" value="1"/>
</dbReference>
<proteinExistence type="predicted"/>
<reference evidence="5 6" key="1">
    <citation type="journal article" date="2015" name="Genome Announc.">
        <title>Draft Genome Sequence of Cyanobacterium Hassallia byssoidea Strain VB512170, Isolated from Monuments in India.</title>
        <authorList>
            <person name="Singh D."/>
            <person name="Chandrababunaidu M.M."/>
            <person name="Panda A."/>
            <person name="Sen D."/>
            <person name="Bhattacharyya S."/>
            <person name="Adhikary S.P."/>
            <person name="Tripathy S."/>
        </authorList>
    </citation>
    <scope>NUCLEOTIDE SEQUENCE [LARGE SCALE GENOMIC DNA]</scope>
    <source>
        <strain evidence="5 6">VB512170</strain>
    </source>
</reference>